<accession>F0WK29</accession>
<gene>
    <name evidence="3" type="primary">AlNc14C128G6883</name>
    <name evidence="3" type="ORF">ALNC14_077740</name>
</gene>
<dbReference type="PANTHER" id="PTHR46400:SF5">
    <property type="entry name" value="RING-TYPE DOMAIN-CONTAINING PROTEIN"/>
    <property type="match status" value="1"/>
</dbReference>
<dbReference type="GO" id="GO:0008270">
    <property type="term" value="F:zinc ion binding"/>
    <property type="evidence" value="ECO:0007669"/>
    <property type="project" value="UniProtKB-KW"/>
</dbReference>
<keyword evidence="1" id="KW-0479">Metal-binding</keyword>
<evidence type="ECO:0000256" key="1">
    <source>
        <dbReference type="PROSITE-ProRule" id="PRU00175"/>
    </source>
</evidence>
<dbReference type="PANTHER" id="PTHR46400">
    <property type="entry name" value="RING/U-BOX SUPERFAMILY PROTEIN"/>
    <property type="match status" value="1"/>
</dbReference>
<keyword evidence="1" id="KW-0863">Zinc-finger</keyword>
<dbReference type="PROSITE" id="PS50089">
    <property type="entry name" value="ZF_RING_2"/>
    <property type="match status" value="1"/>
</dbReference>
<evidence type="ECO:0000313" key="3">
    <source>
        <dbReference type="EMBL" id="CCA21631.1"/>
    </source>
</evidence>
<dbReference type="GO" id="GO:0016567">
    <property type="term" value="P:protein ubiquitination"/>
    <property type="evidence" value="ECO:0007669"/>
    <property type="project" value="InterPro"/>
</dbReference>
<dbReference type="AlphaFoldDB" id="F0WK29"/>
<reference evidence="3" key="2">
    <citation type="submission" date="2011-02" db="EMBL/GenBank/DDBJ databases">
        <authorList>
            <person name="MacLean D."/>
        </authorList>
    </citation>
    <scope>NUCLEOTIDE SEQUENCE</scope>
</reference>
<name>F0WK29_9STRA</name>
<proteinExistence type="predicted"/>
<dbReference type="Gene3D" id="3.30.40.10">
    <property type="entry name" value="Zinc/RING finger domain, C3HC4 (zinc finger)"/>
    <property type="match status" value="1"/>
</dbReference>
<dbReference type="GO" id="GO:0004842">
    <property type="term" value="F:ubiquitin-protein transferase activity"/>
    <property type="evidence" value="ECO:0007669"/>
    <property type="project" value="InterPro"/>
</dbReference>
<keyword evidence="1" id="KW-0862">Zinc</keyword>
<dbReference type="HOGENOM" id="CLU_832652_0_0_1"/>
<evidence type="ECO:0000259" key="2">
    <source>
        <dbReference type="PROSITE" id="PS50089"/>
    </source>
</evidence>
<dbReference type="SMART" id="SM00184">
    <property type="entry name" value="RING"/>
    <property type="match status" value="1"/>
</dbReference>
<dbReference type="EMBL" id="FR824173">
    <property type="protein sequence ID" value="CCA21631.1"/>
    <property type="molecule type" value="Genomic_DNA"/>
</dbReference>
<feature type="domain" description="RING-type" evidence="2">
    <location>
        <begin position="273"/>
        <end position="314"/>
    </location>
</feature>
<dbReference type="InterPro" id="IPR013083">
    <property type="entry name" value="Znf_RING/FYVE/PHD"/>
</dbReference>
<dbReference type="GO" id="GO:0046621">
    <property type="term" value="P:negative regulation of organ growth"/>
    <property type="evidence" value="ECO:0007669"/>
    <property type="project" value="InterPro"/>
</dbReference>
<dbReference type="InterPro" id="IPR001841">
    <property type="entry name" value="Znf_RING"/>
</dbReference>
<dbReference type="SUPFAM" id="SSF57850">
    <property type="entry name" value="RING/U-box"/>
    <property type="match status" value="1"/>
</dbReference>
<reference evidence="3" key="1">
    <citation type="journal article" date="2011" name="PLoS Biol.">
        <title>Gene gain and loss during evolution of obligate parasitism in the white rust pathogen of Arabidopsis thaliana.</title>
        <authorList>
            <person name="Kemen E."/>
            <person name="Gardiner A."/>
            <person name="Schultz-Larsen T."/>
            <person name="Kemen A.C."/>
            <person name="Balmuth A.L."/>
            <person name="Robert-Seilaniantz A."/>
            <person name="Bailey K."/>
            <person name="Holub E."/>
            <person name="Studholme D.J."/>
            <person name="Maclean D."/>
            <person name="Jones J.D."/>
        </authorList>
    </citation>
    <scope>NUCLEOTIDE SEQUENCE</scope>
</reference>
<dbReference type="InterPro" id="IPR033276">
    <property type="entry name" value="BB"/>
</dbReference>
<organism evidence="3">
    <name type="scientific">Albugo laibachii Nc14</name>
    <dbReference type="NCBI Taxonomy" id="890382"/>
    <lineage>
        <taxon>Eukaryota</taxon>
        <taxon>Sar</taxon>
        <taxon>Stramenopiles</taxon>
        <taxon>Oomycota</taxon>
        <taxon>Peronosporomycetes</taxon>
        <taxon>Albuginales</taxon>
        <taxon>Albuginaceae</taxon>
        <taxon>Albugo</taxon>
    </lineage>
</organism>
<sequence length="334" mass="37526">MMSIAHSEYSPHYVHKLQQLYENEKNAHIRVLRKYAALEQRYRQLHREYTSLCTRLATTGASDMLRDAVEPSSSPLIANSHVIDLTASSPRLNGDRTDNVSMSTCASERNSLETNSSSIFGPTRTNATLQDGERVSNITPQPIVDISERQEDVVSHRNCVVSPQRSAYRTPSVTEQEEASLALALVLQHEESTAEFAEYEPQTRYAMTASMVTAGLAPSHTNVNPDAMTYEELLELGERVGDVKKDRWRKKAPSIIARLPSHPWSPLMDHTSCIICQHHFDLNDLAMTLPCTHVFHSSCVQQWLLENCSCPLCKVEIDEVLCTFSRPNVDSGNR</sequence>
<protein>
    <submittedName>
        <fullName evidence="3">Uncharacterized protein AlNc14C128G6883</fullName>
    </submittedName>
</protein>
<dbReference type="Pfam" id="PF13639">
    <property type="entry name" value="zf-RING_2"/>
    <property type="match status" value="1"/>
</dbReference>
<dbReference type="GO" id="GO:0031624">
    <property type="term" value="F:ubiquitin conjugating enzyme binding"/>
    <property type="evidence" value="ECO:0007669"/>
    <property type="project" value="TreeGrafter"/>
</dbReference>